<dbReference type="GO" id="GO:0140078">
    <property type="term" value="F:class I DNA-(apurinic or apyrimidinic site) endonuclease activity"/>
    <property type="evidence" value="ECO:0007669"/>
    <property type="project" value="UniProtKB-EC"/>
</dbReference>
<organism evidence="14 16">
    <name type="scientific">Agrilus planipennis</name>
    <name type="common">Emerald ash borer</name>
    <name type="synonym">Agrilus marcopoli</name>
    <dbReference type="NCBI Taxonomy" id="224129"/>
    <lineage>
        <taxon>Eukaryota</taxon>
        <taxon>Metazoa</taxon>
        <taxon>Ecdysozoa</taxon>
        <taxon>Arthropoda</taxon>
        <taxon>Hexapoda</taxon>
        <taxon>Insecta</taxon>
        <taxon>Pterygota</taxon>
        <taxon>Neoptera</taxon>
        <taxon>Endopterygota</taxon>
        <taxon>Coleoptera</taxon>
        <taxon>Polyphaga</taxon>
        <taxon>Elateriformia</taxon>
        <taxon>Buprestoidea</taxon>
        <taxon>Buprestidae</taxon>
        <taxon>Agrilinae</taxon>
        <taxon>Agrilus</taxon>
    </lineage>
</organism>
<name>A0A1W4WYJ9_AGRPL</name>
<dbReference type="Gene3D" id="1.10.1670.10">
    <property type="entry name" value="Helix-hairpin-Helix base-excision DNA repair enzymes (C-terminal)"/>
    <property type="match status" value="1"/>
</dbReference>
<sequence length="331" mass="38265">MLNNWQKLVCSSKELQLRGTLNGGQSFRWKNVINKNDKEEQWIGVFQNKVWFVKQHEDHLLYKVFGSFENINSQAILKEYFRLDDVNLSHYYEKWSKIDSNFKEAAENFKGIRILKQDVVENIFSFICSQNNHINRISSLVEKLARLFGQKICDIDGTAYYGFPPVEKLADPEVEQILRENGFGYRSKYINKTAQAIIGNGGEEWLDKIKSMNYEDTKRNLMTLTGIGAKVADCICLMSFGHLQALPVDTHVYQIAAKYYLPKLAKQKTITDKLYNEIGDYFRNLYGPLAGWAQTVLFCADLKKFQEIGEKRGAKNKTSVQEAPQIKRKKP</sequence>
<evidence type="ECO:0000256" key="3">
    <source>
        <dbReference type="ARBA" id="ARBA00012720"/>
    </source>
</evidence>
<evidence type="ECO:0000256" key="10">
    <source>
        <dbReference type="ARBA" id="ARBA00023295"/>
    </source>
</evidence>
<dbReference type="SUPFAM" id="SSF48150">
    <property type="entry name" value="DNA-glycosylase"/>
    <property type="match status" value="1"/>
</dbReference>
<comment type="similarity">
    <text evidence="2">Belongs to the type-1 OGG1 family.</text>
</comment>
<dbReference type="GO" id="GO:0006285">
    <property type="term" value="P:base-excision repair, AP site formation"/>
    <property type="evidence" value="ECO:0007669"/>
    <property type="project" value="TreeGrafter"/>
</dbReference>
<dbReference type="RefSeq" id="XP_018328923.1">
    <property type="nucleotide sequence ID" value="XM_018473421.2"/>
</dbReference>
<dbReference type="SUPFAM" id="SSF55945">
    <property type="entry name" value="TATA-box binding protein-like"/>
    <property type="match status" value="1"/>
</dbReference>
<dbReference type="InterPro" id="IPR011257">
    <property type="entry name" value="DNA_glycosylase"/>
</dbReference>
<keyword evidence="10" id="KW-0326">Glycosidase</keyword>
<keyword evidence="4" id="KW-0227">DNA damage</keyword>
<keyword evidence="6" id="KW-0234">DNA repair</keyword>
<evidence type="ECO:0000256" key="9">
    <source>
        <dbReference type="ARBA" id="ARBA00023268"/>
    </source>
</evidence>
<evidence type="ECO:0000256" key="2">
    <source>
        <dbReference type="ARBA" id="ARBA00010679"/>
    </source>
</evidence>
<gene>
    <name evidence="15 16 17" type="primary">LOC108739505</name>
</gene>
<dbReference type="Gene3D" id="3.30.310.40">
    <property type="match status" value="1"/>
</dbReference>
<dbReference type="Pfam" id="PF00730">
    <property type="entry name" value="HhH-GPD"/>
    <property type="match status" value="1"/>
</dbReference>
<evidence type="ECO:0000313" key="14">
    <source>
        <dbReference type="Proteomes" id="UP000192223"/>
    </source>
</evidence>
<dbReference type="RefSeq" id="XP_018328924.1">
    <property type="nucleotide sequence ID" value="XM_018473422.2"/>
</dbReference>
<dbReference type="PANTHER" id="PTHR10242:SF2">
    <property type="entry name" value="N-GLYCOSYLASE_DNA LYASE"/>
    <property type="match status" value="1"/>
</dbReference>
<keyword evidence="5" id="KW-0378">Hydrolase</keyword>
<evidence type="ECO:0000256" key="12">
    <source>
        <dbReference type="ARBA" id="ARBA00073127"/>
    </source>
</evidence>
<accession>A0A1W4WYJ9</accession>
<evidence type="ECO:0000256" key="11">
    <source>
        <dbReference type="ARBA" id="ARBA00044632"/>
    </source>
</evidence>
<dbReference type="InterPro" id="IPR052054">
    <property type="entry name" value="Oxidative_DNA_repair_enzyme"/>
</dbReference>
<comment type="subcellular location">
    <subcellularLocation>
        <location evidence="1">Nucleus</location>
    </subcellularLocation>
</comment>
<dbReference type="SMART" id="SM00478">
    <property type="entry name" value="ENDO3c"/>
    <property type="match status" value="1"/>
</dbReference>
<dbReference type="CTD" id="4968"/>
<dbReference type="InterPro" id="IPR023170">
    <property type="entry name" value="HhH_base_excis_C"/>
</dbReference>
<evidence type="ECO:0000256" key="5">
    <source>
        <dbReference type="ARBA" id="ARBA00022801"/>
    </source>
</evidence>
<protein>
    <recommendedName>
        <fullName evidence="12">N-glycosylase/DNA lyase</fullName>
        <ecNumber evidence="3">4.2.99.18</ecNumber>
    </recommendedName>
</protein>
<keyword evidence="14" id="KW-1185">Reference proteome</keyword>
<keyword evidence="8" id="KW-0539">Nucleus</keyword>
<dbReference type="OrthoDB" id="238681at2759"/>
<evidence type="ECO:0000313" key="17">
    <source>
        <dbReference type="RefSeq" id="XP_018328925.1"/>
    </source>
</evidence>
<dbReference type="FunFam" id="1.10.1670.10:FF:000005">
    <property type="entry name" value="N-glycosylase/DNA lyase OGG1"/>
    <property type="match status" value="1"/>
</dbReference>
<dbReference type="EC" id="4.2.99.18" evidence="3"/>
<dbReference type="GO" id="GO:0034039">
    <property type="term" value="F:8-oxo-7,8-dihydroguanine DNA N-glycosylase activity"/>
    <property type="evidence" value="ECO:0007669"/>
    <property type="project" value="TreeGrafter"/>
</dbReference>
<evidence type="ECO:0000256" key="8">
    <source>
        <dbReference type="ARBA" id="ARBA00023242"/>
    </source>
</evidence>
<dbReference type="GO" id="GO:0005634">
    <property type="term" value="C:nucleus"/>
    <property type="evidence" value="ECO:0007669"/>
    <property type="project" value="UniProtKB-SubCell"/>
</dbReference>
<dbReference type="Proteomes" id="UP000192223">
    <property type="component" value="Unplaced"/>
</dbReference>
<dbReference type="GO" id="GO:0006289">
    <property type="term" value="P:nucleotide-excision repair"/>
    <property type="evidence" value="ECO:0007669"/>
    <property type="project" value="InterPro"/>
</dbReference>
<dbReference type="GO" id="GO:0003684">
    <property type="term" value="F:damaged DNA binding"/>
    <property type="evidence" value="ECO:0007669"/>
    <property type="project" value="InterPro"/>
</dbReference>
<dbReference type="InterPro" id="IPR012904">
    <property type="entry name" value="OGG_N"/>
</dbReference>
<evidence type="ECO:0000256" key="7">
    <source>
        <dbReference type="ARBA" id="ARBA00023239"/>
    </source>
</evidence>
<dbReference type="AlphaFoldDB" id="A0A1W4WYJ9"/>
<evidence type="ECO:0000256" key="4">
    <source>
        <dbReference type="ARBA" id="ARBA00022763"/>
    </source>
</evidence>
<dbReference type="InterPro" id="IPR003265">
    <property type="entry name" value="HhH-GPD_domain"/>
</dbReference>
<dbReference type="GeneID" id="108739505"/>
<keyword evidence="7 15" id="KW-0456">Lyase</keyword>
<evidence type="ECO:0000256" key="6">
    <source>
        <dbReference type="ARBA" id="ARBA00023204"/>
    </source>
</evidence>
<keyword evidence="9" id="KW-0511">Multifunctional enzyme</keyword>
<evidence type="ECO:0000259" key="13">
    <source>
        <dbReference type="SMART" id="SM00478"/>
    </source>
</evidence>
<dbReference type="RefSeq" id="XP_018328925.1">
    <property type="nucleotide sequence ID" value="XM_018473423.2"/>
</dbReference>
<dbReference type="PANTHER" id="PTHR10242">
    <property type="entry name" value="8-OXOGUANINE DNA GLYCOSYLASE"/>
    <property type="match status" value="1"/>
</dbReference>
<evidence type="ECO:0000313" key="15">
    <source>
        <dbReference type="RefSeq" id="XP_018328923.1"/>
    </source>
</evidence>
<proteinExistence type="inferred from homology"/>
<dbReference type="Pfam" id="PF07934">
    <property type="entry name" value="OGG_N"/>
    <property type="match status" value="1"/>
</dbReference>
<comment type="catalytic activity">
    <reaction evidence="11">
        <text>2'-deoxyribonucleotide-(2'-deoxyribose 5'-phosphate)-2'-deoxyribonucleotide-DNA = a 3'-end 2'-deoxyribonucleotide-(2,3-dehydro-2,3-deoxyribose 5'-phosphate)-DNA + a 5'-end 5'-phospho-2'-deoxyribonucleoside-DNA + H(+)</text>
        <dbReference type="Rhea" id="RHEA:66592"/>
        <dbReference type="Rhea" id="RHEA-COMP:13180"/>
        <dbReference type="Rhea" id="RHEA-COMP:16897"/>
        <dbReference type="Rhea" id="RHEA-COMP:17067"/>
        <dbReference type="ChEBI" id="CHEBI:15378"/>
        <dbReference type="ChEBI" id="CHEBI:136412"/>
        <dbReference type="ChEBI" id="CHEBI:157695"/>
        <dbReference type="ChEBI" id="CHEBI:167181"/>
        <dbReference type="EC" id="4.2.99.18"/>
    </reaction>
</comment>
<evidence type="ECO:0000256" key="1">
    <source>
        <dbReference type="ARBA" id="ARBA00004123"/>
    </source>
</evidence>
<dbReference type="KEGG" id="apln:108739505"/>
<reference evidence="15 16" key="1">
    <citation type="submission" date="2025-04" db="UniProtKB">
        <authorList>
            <consortium name="RefSeq"/>
        </authorList>
    </citation>
    <scope>IDENTIFICATION</scope>
    <source>
        <tissue evidence="15 16">Entire body</tissue>
    </source>
</reference>
<evidence type="ECO:0000313" key="16">
    <source>
        <dbReference type="RefSeq" id="XP_018328924.1"/>
    </source>
</evidence>
<feature type="domain" description="HhH-GPD" evidence="13">
    <location>
        <begin position="128"/>
        <end position="295"/>
    </location>
</feature>
<dbReference type="CDD" id="cd00056">
    <property type="entry name" value="ENDO3c"/>
    <property type="match status" value="1"/>
</dbReference>
<dbReference type="Gene3D" id="1.10.340.30">
    <property type="entry name" value="Hypothetical protein, domain 2"/>
    <property type="match status" value="1"/>
</dbReference>
<dbReference type="STRING" id="224129.A0A1W4WYJ9"/>